<organism evidence="2 3">
    <name type="scientific">Colletotrichum navitas</name>
    <dbReference type="NCBI Taxonomy" id="681940"/>
    <lineage>
        <taxon>Eukaryota</taxon>
        <taxon>Fungi</taxon>
        <taxon>Dikarya</taxon>
        <taxon>Ascomycota</taxon>
        <taxon>Pezizomycotina</taxon>
        <taxon>Sordariomycetes</taxon>
        <taxon>Hypocreomycetidae</taxon>
        <taxon>Glomerellales</taxon>
        <taxon>Glomerellaceae</taxon>
        <taxon>Colletotrichum</taxon>
        <taxon>Colletotrichum graminicola species complex</taxon>
    </lineage>
</organism>
<evidence type="ECO:0000313" key="2">
    <source>
        <dbReference type="EMBL" id="KAK1597702.1"/>
    </source>
</evidence>
<name>A0AAD8Q9X6_9PEZI</name>
<proteinExistence type="predicted"/>
<dbReference type="EMBL" id="JAHLJV010000007">
    <property type="protein sequence ID" value="KAK1597702.1"/>
    <property type="molecule type" value="Genomic_DNA"/>
</dbReference>
<comment type="caution">
    <text evidence="2">The sequence shown here is derived from an EMBL/GenBank/DDBJ whole genome shotgun (WGS) entry which is preliminary data.</text>
</comment>
<dbReference type="RefSeq" id="XP_060418474.1">
    <property type="nucleotide sequence ID" value="XM_060556896.1"/>
</dbReference>
<protein>
    <submittedName>
        <fullName evidence="2">Uncharacterized protein</fullName>
    </submittedName>
</protein>
<evidence type="ECO:0000256" key="1">
    <source>
        <dbReference type="SAM" id="MobiDB-lite"/>
    </source>
</evidence>
<reference evidence="2" key="1">
    <citation type="submission" date="2021-06" db="EMBL/GenBank/DDBJ databases">
        <title>Comparative genomics, transcriptomics and evolutionary studies reveal genomic signatures of adaptation to plant cell wall in hemibiotrophic fungi.</title>
        <authorList>
            <consortium name="DOE Joint Genome Institute"/>
            <person name="Baroncelli R."/>
            <person name="Diaz J.F."/>
            <person name="Benocci T."/>
            <person name="Peng M."/>
            <person name="Battaglia E."/>
            <person name="Haridas S."/>
            <person name="Andreopoulos W."/>
            <person name="Labutti K."/>
            <person name="Pangilinan J."/>
            <person name="Floch G.L."/>
            <person name="Makela M.R."/>
            <person name="Henrissat B."/>
            <person name="Grigoriev I.V."/>
            <person name="Crouch J.A."/>
            <person name="De Vries R.P."/>
            <person name="Sukno S.A."/>
            <person name="Thon M.R."/>
        </authorList>
    </citation>
    <scope>NUCLEOTIDE SEQUENCE</scope>
    <source>
        <strain evidence="2">CBS 125086</strain>
    </source>
</reference>
<dbReference type="Proteomes" id="UP001230504">
    <property type="component" value="Unassembled WGS sequence"/>
</dbReference>
<keyword evidence="3" id="KW-1185">Reference proteome</keyword>
<dbReference type="AlphaFoldDB" id="A0AAD8Q9X6"/>
<dbReference type="GeneID" id="85441136"/>
<feature type="region of interest" description="Disordered" evidence="1">
    <location>
        <begin position="36"/>
        <end position="112"/>
    </location>
</feature>
<accession>A0AAD8Q9X6</accession>
<evidence type="ECO:0000313" key="3">
    <source>
        <dbReference type="Proteomes" id="UP001230504"/>
    </source>
</evidence>
<sequence length="122" mass="12579">MPTPGPGSMSLDLVCRQSALLVVCTSIRLHVAQLSEKRGQARRSTKYVDDDHVSTAVPAQSGGTGTLSRASGLPSGPFSHDNGISPDCRAGCPKRGAAVPTPSDASAVGRGTGYRNPEYVCP</sequence>
<gene>
    <name evidence="2" type="ORF">LY79DRAFT_540823</name>
</gene>